<name>A0A512IL25_9HYPH</name>
<dbReference type="RefSeq" id="WP_170249007.1">
    <property type="nucleotide sequence ID" value="NZ_BJZT01000006.1"/>
</dbReference>
<evidence type="ECO:0000313" key="2">
    <source>
        <dbReference type="Proteomes" id="UP000321258"/>
    </source>
</evidence>
<organism evidence="1 2">
    <name type="scientific">Methylobacterium haplocladii</name>
    <dbReference type="NCBI Taxonomy" id="1176176"/>
    <lineage>
        <taxon>Bacteria</taxon>
        <taxon>Pseudomonadati</taxon>
        <taxon>Pseudomonadota</taxon>
        <taxon>Alphaproteobacteria</taxon>
        <taxon>Hyphomicrobiales</taxon>
        <taxon>Methylobacteriaceae</taxon>
        <taxon>Methylobacterium</taxon>
    </lineage>
</organism>
<accession>A0A512IL25</accession>
<proteinExistence type="predicted"/>
<sequence length="46" mass="4714">MPVIGICVAILPVLAVLAVTAVVKTLLLPFSAVRGLYRSHAAARAA</sequence>
<reference evidence="1 2" key="1">
    <citation type="submission" date="2019-07" db="EMBL/GenBank/DDBJ databases">
        <title>Whole genome shotgun sequence of Methylobacterium haplocladii NBRC 107714.</title>
        <authorList>
            <person name="Hosoyama A."/>
            <person name="Uohara A."/>
            <person name="Ohji S."/>
            <person name="Ichikawa N."/>
        </authorList>
    </citation>
    <scope>NUCLEOTIDE SEQUENCE [LARGE SCALE GENOMIC DNA]</scope>
    <source>
        <strain evidence="1 2">NBRC 107714</strain>
    </source>
</reference>
<dbReference type="EMBL" id="BJZT01000006">
    <property type="protein sequence ID" value="GEO98385.1"/>
    <property type="molecule type" value="Genomic_DNA"/>
</dbReference>
<evidence type="ECO:0000313" key="1">
    <source>
        <dbReference type="EMBL" id="GEO98385.1"/>
    </source>
</evidence>
<dbReference type="Proteomes" id="UP000321258">
    <property type="component" value="Unassembled WGS sequence"/>
</dbReference>
<keyword evidence="2" id="KW-1185">Reference proteome</keyword>
<protein>
    <submittedName>
        <fullName evidence="1">Uncharacterized protein</fullName>
    </submittedName>
</protein>
<comment type="caution">
    <text evidence="1">The sequence shown here is derived from an EMBL/GenBank/DDBJ whole genome shotgun (WGS) entry which is preliminary data.</text>
</comment>
<gene>
    <name evidence="1" type="ORF">MHA02_07730</name>
</gene>
<dbReference type="AlphaFoldDB" id="A0A512IL25"/>